<dbReference type="Pfam" id="PF13581">
    <property type="entry name" value="HATPase_c_2"/>
    <property type="match status" value="1"/>
</dbReference>
<protein>
    <recommendedName>
        <fullName evidence="2">Histidine kinase/HSP90-like ATPase domain-containing protein</fullName>
    </recommendedName>
</protein>
<name>A0ABQ2E219_9ACTN</name>
<reference evidence="4" key="1">
    <citation type="journal article" date="2019" name="Int. J. Syst. Evol. Microbiol.">
        <title>The Global Catalogue of Microorganisms (GCM) 10K type strain sequencing project: providing services to taxonomists for standard genome sequencing and annotation.</title>
        <authorList>
            <consortium name="The Broad Institute Genomics Platform"/>
            <consortium name="The Broad Institute Genome Sequencing Center for Infectious Disease"/>
            <person name="Wu L."/>
            <person name="Ma J."/>
        </authorList>
    </citation>
    <scope>NUCLEOTIDE SEQUENCE [LARGE SCALE GENOMIC DNA]</scope>
    <source>
        <strain evidence="4">CGMCC 4.7275</strain>
    </source>
</reference>
<gene>
    <name evidence="3" type="ORF">GCM10011583_16490</name>
</gene>
<keyword evidence="1" id="KW-0418">Kinase</keyword>
<evidence type="ECO:0000259" key="2">
    <source>
        <dbReference type="Pfam" id="PF13581"/>
    </source>
</evidence>
<dbReference type="Gene3D" id="3.30.565.10">
    <property type="entry name" value="Histidine kinase-like ATPase, C-terminal domain"/>
    <property type="match status" value="1"/>
</dbReference>
<evidence type="ECO:0000313" key="4">
    <source>
        <dbReference type="Proteomes" id="UP000660265"/>
    </source>
</evidence>
<evidence type="ECO:0000256" key="1">
    <source>
        <dbReference type="ARBA" id="ARBA00022527"/>
    </source>
</evidence>
<organism evidence="3 4">
    <name type="scientific">Streptomyces camponoticapitis</name>
    <dbReference type="NCBI Taxonomy" id="1616125"/>
    <lineage>
        <taxon>Bacteria</taxon>
        <taxon>Bacillati</taxon>
        <taxon>Actinomycetota</taxon>
        <taxon>Actinomycetes</taxon>
        <taxon>Kitasatosporales</taxon>
        <taxon>Streptomycetaceae</taxon>
        <taxon>Streptomyces</taxon>
    </lineage>
</organism>
<dbReference type="InterPro" id="IPR003594">
    <property type="entry name" value="HATPase_dom"/>
</dbReference>
<dbReference type="PANTHER" id="PTHR35526">
    <property type="entry name" value="ANTI-SIGMA-F FACTOR RSBW-RELATED"/>
    <property type="match status" value="1"/>
</dbReference>
<dbReference type="Proteomes" id="UP000660265">
    <property type="component" value="Unassembled WGS sequence"/>
</dbReference>
<dbReference type="RefSeq" id="WP_189106664.1">
    <property type="nucleotide sequence ID" value="NZ_BMMV01000004.1"/>
</dbReference>
<dbReference type="EMBL" id="BMMV01000004">
    <property type="protein sequence ID" value="GGJ85528.1"/>
    <property type="molecule type" value="Genomic_DNA"/>
</dbReference>
<dbReference type="PANTHER" id="PTHR35526:SF3">
    <property type="entry name" value="ANTI-SIGMA-F FACTOR RSBW"/>
    <property type="match status" value="1"/>
</dbReference>
<proteinExistence type="predicted"/>
<keyword evidence="1" id="KW-0723">Serine/threonine-protein kinase</keyword>
<sequence length="156" mass="16554">MEILAVQRAAPSPPAAEDRHVWCLPDTDLTGAAHARRRAAGVLRRWRLPRATVDDAVLVVCELVTNALRHGRSPVRVALHRGLHRGRGALTISVTDQGHIPYPSGPEQDLGHAGESGRGLSIVAALAQAHGYEGGASTTFWARLHTHAAGPAEDAP</sequence>
<evidence type="ECO:0000313" key="3">
    <source>
        <dbReference type="EMBL" id="GGJ85528.1"/>
    </source>
</evidence>
<comment type="caution">
    <text evidence="3">The sequence shown here is derived from an EMBL/GenBank/DDBJ whole genome shotgun (WGS) entry which is preliminary data.</text>
</comment>
<dbReference type="CDD" id="cd16936">
    <property type="entry name" value="HATPase_RsbW-like"/>
    <property type="match status" value="1"/>
</dbReference>
<keyword evidence="4" id="KW-1185">Reference proteome</keyword>
<dbReference type="InterPro" id="IPR036890">
    <property type="entry name" value="HATPase_C_sf"/>
</dbReference>
<dbReference type="InterPro" id="IPR050267">
    <property type="entry name" value="Anti-sigma-factor_SerPK"/>
</dbReference>
<accession>A0ABQ2E219</accession>
<keyword evidence="1" id="KW-0808">Transferase</keyword>
<feature type="domain" description="Histidine kinase/HSP90-like ATPase" evidence="2">
    <location>
        <begin position="30"/>
        <end position="135"/>
    </location>
</feature>
<dbReference type="SUPFAM" id="SSF55874">
    <property type="entry name" value="ATPase domain of HSP90 chaperone/DNA topoisomerase II/histidine kinase"/>
    <property type="match status" value="1"/>
</dbReference>